<dbReference type="InterPro" id="IPR010260">
    <property type="entry name" value="AlpA"/>
</dbReference>
<accession>Q5P091</accession>
<dbReference type="AlphaFoldDB" id="Q5P091"/>
<sequence length="69" mass="7897">MSSSATTHAIELGTVKDVAAILTIHEKTVWRWMREDDTFPRQIRLSSACSRWDLNAVRAWIAGRVEVQQ</sequence>
<evidence type="ECO:0000313" key="1">
    <source>
        <dbReference type="EMBL" id="CAI09273.1"/>
    </source>
</evidence>
<gene>
    <name evidence="1" type="ORF">ebA5533</name>
</gene>
<reference evidence="1 2" key="1">
    <citation type="journal article" date="2005" name="Arch. Microbiol.">
        <title>The genome sequence of an anaerobic aromatic-degrading denitrifying bacterium, strain EbN1.</title>
        <authorList>
            <person name="Rabus R."/>
            <person name="Kube M."/>
            <person name="Heider J."/>
            <person name="Beck A."/>
            <person name="Heitmann K."/>
            <person name="Widdel F."/>
            <person name="Reinhardt R."/>
        </authorList>
    </citation>
    <scope>NUCLEOTIDE SEQUENCE [LARGE SCALE GENOMIC DNA]</scope>
    <source>
        <strain evidence="1 2">EbN1</strain>
    </source>
</reference>
<protein>
    <recommendedName>
        <fullName evidence="3">AlpA family phage regulatory protein</fullName>
    </recommendedName>
</protein>
<keyword evidence="2" id="KW-1185">Reference proteome</keyword>
<dbReference type="SUPFAM" id="SSF46955">
    <property type="entry name" value="Putative DNA-binding domain"/>
    <property type="match status" value="1"/>
</dbReference>
<proteinExistence type="predicted"/>
<dbReference type="Gene3D" id="1.10.238.160">
    <property type="match status" value="1"/>
</dbReference>
<dbReference type="InterPro" id="IPR009061">
    <property type="entry name" value="DNA-bd_dom_put_sf"/>
</dbReference>
<dbReference type="KEGG" id="eba:ebA5533"/>
<evidence type="ECO:0008006" key="3">
    <source>
        <dbReference type="Google" id="ProtNLM"/>
    </source>
</evidence>
<name>Q5P091_AROAE</name>
<evidence type="ECO:0000313" key="2">
    <source>
        <dbReference type="Proteomes" id="UP000006552"/>
    </source>
</evidence>
<dbReference type="Proteomes" id="UP000006552">
    <property type="component" value="Chromosome"/>
</dbReference>
<dbReference type="Pfam" id="PF05930">
    <property type="entry name" value="Phage_AlpA"/>
    <property type="match status" value="1"/>
</dbReference>
<dbReference type="eggNOG" id="COG3311">
    <property type="taxonomic scope" value="Bacteria"/>
</dbReference>
<dbReference type="HOGENOM" id="CLU_2766880_0_0_4"/>
<dbReference type="EMBL" id="CR555306">
    <property type="protein sequence ID" value="CAI09273.1"/>
    <property type="molecule type" value="Genomic_DNA"/>
</dbReference>
<organism evidence="1 2">
    <name type="scientific">Aromatoleum aromaticum (strain DSM 19018 / LMG 30748 / EbN1)</name>
    <name type="common">Azoarcus sp. (strain EbN1)</name>
    <dbReference type="NCBI Taxonomy" id="76114"/>
    <lineage>
        <taxon>Bacteria</taxon>
        <taxon>Pseudomonadati</taxon>
        <taxon>Pseudomonadota</taxon>
        <taxon>Betaproteobacteria</taxon>
        <taxon>Rhodocyclales</taxon>
        <taxon>Rhodocyclaceae</taxon>
        <taxon>Aromatoleum</taxon>
    </lineage>
</organism>